<evidence type="ECO:0000313" key="5">
    <source>
        <dbReference type="Proteomes" id="UP000059574"/>
    </source>
</evidence>
<dbReference type="InterPro" id="IPR036291">
    <property type="entry name" value="NAD(P)-bd_dom_sf"/>
</dbReference>
<organism evidence="4 5">
    <name type="scientific">Arthrobacter alpinus</name>
    <dbReference type="NCBI Taxonomy" id="656366"/>
    <lineage>
        <taxon>Bacteria</taxon>
        <taxon>Bacillati</taxon>
        <taxon>Actinomycetota</taxon>
        <taxon>Actinomycetes</taxon>
        <taxon>Micrococcales</taxon>
        <taxon>Micrococcaceae</taxon>
        <taxon>Arthrobacter</taxon>
    </lineage>
</organism>
<evidence type="ECO:0000256" key="2">
    <source>
        <dbReference type="ARBA" id="ARBA00023002"/>
    </source>
</evidence>
<evidence type="ECO:0000313" key="4">
    <source>
        <dbReference type="EMBL" id="ALO67363.1"/>
    </source>
</evidence>
<dbReference type="Pfam" id="PF00106">
    <property type="entry name" value="adh_short"/>
    <property type="match status" value="1"/>
</dbReference>
<dbReference type="AlphaFoldDB" id="A0A0S2M0T0"/>
<name>A0A0S2M0T0_9MICC</name>
<dbReference type="InterPro" id="IPR002347">
    <property type="entry name" value="SDR_fam"/>
</dbReference>
<feature type="compositionally biased region" description="Gly residues" evidence="3">
    <location>
        <begin position="179"/>
        <end position="193"/>
    </location>
</feature>
<gene>
    <name evidence="4" type="ORF">AS189_13750</name>
</gene>
<dbReference type="CDD" id="cd05233">
    <property type="entry name" value="SDR_c"/>
    <property type="match status" value="1"/>
</dbReference>
<evidence type="ECO:0008006" key="6">
    <source>
        <dbReference type="Google" id="ProtNLM"/>
    </source>
</evidence>
<reference evidence="4 5" key="2">
    <citation type="journal article" date="2016" name="J. Biotechnol.">
        <title>Complete genome sequence of Arthrobacter alpinus ERGS4:06, a yellow pigmented bacterium tolerant to cold and radiations isolated from Sikkim Himalaya.</title>
        <authorList>
            <person name="Kumar R."/>
            <person name="Singh D."/>
            <person name="Swarnkar M.K."/>
            <person name="Singh A.K."/>
            <person name="Kumar S."/>
        </authorList>
    </citation>
    <scope>NUCLEOTIDE SEQUENCE [LARGE SCALE GENOMIC DNA]</scope>
    <source>
        <strain evidence="4 5">ERGS4:06</strain>
    </source>
</reference>
<proteinExistence type="inferred from homology"/>
<dbReference type="Proteomes" id="UP000059574">
    <property type="component" value="Chromosome"/>
</dbReference>
<dbReference type="PRINTS" id="PR00081">
    <property type="entry name" value="GDHRDH"/>
</dbReference>
<dbReference type="PANTHER" id="PTHR43477:SF1">
    <property type="entry name" value="DIHYDROANTICAPSIN 7-DEHYDROGENASE"/>
    <property type="match status" value="1"/>
</dbReference>
<dbReference type="InterPro" id="IPR051122">
    <property type="entry name" value="SDR_DHRS6-like"/>
</dbReference>
<feature type="region of interest" description="Disordered" evidence="3">
    <location>
        <begin position="176"/>
        <end position="209"/>
    </location>
</feature>
<sequence length="273" mass="26879">MSSVSSMNSPLVVIAGGSSAAGVAVARALLGDGMRVLSVGSDAGRIQAAAELTPGAVPLVCNLADPDDVADLVADIHEGFGPVDGLIHLVGGWRGGKGITGQSDADWDFLHTTVLTTLRTTSRAFYDDLAASPVGRLAIVSSTTVTDPSAGDANYASIKAAAETWLRSVAAGFAAGTGPESGTGPRAGSGTGSGPATSTGAGTAAGEGSTEGGAAGVVLVVKALLDDAMRARFPERRFPGFTDVAVLGSAVAGLFATPGAQLNGARIILDSNS</sequence>
<accession>A0A0S2M0T0</accession>
<dbReference type="Gene3D" id="3.40.50.720">
    <property type="entry name" value="NAD(P)-binding Rossmann-like Domain"/>
    <property type="match status" value="1"/>
</dbReference>
<reference evidence="5" key="1">
    <citation type="submission" date="2015-11" db="EMBL/GenBank/DDBJ databases">
        <authorList>
            <person name="Kumar R."/>
            <person name="Singh D."/>
            <person name="Swarnkar M.K."/>
            <person name="Singh A.K."/>
            <person name="Kumar S."/>
        </authorList>
    </citation>
    <scope>NUCLEOTIDE SEQUENCE [LARGE SCALE GENOMIC DNA]</scope>
    <source>
        <strain evidence="5">ERGS4:06</strain>
    </source>
</reference>
<dbReference type="GO" id="GO:0016491">
    <property type="term" value="F:oxidoreductase activity"/>
    <property type="evidence" value="ECO:0007669"/>
    <property type="project" value="UniProtKB-KW"/>
</dbReference>
<keyword evidence="2" id="KW-0560">Oxidoreductase</keyword>
<dbReference type="SUPFAM" id="SSF51735">
    <property type="entry name" value="NAD(P)-binding Rossmann-fold domains"/>
    <property type="match status" value="1"/>
</dbReference>
<evidence type="ECO:0000256" key="1">
    <source>
        <dbReference type="ARBA" id="ARBA00006484"/>
    </source>
</evidence>
<dbReference type="EMBL" id="CP013200">
    <property type="protein sequence ID" value="ALO67363.1"/>
    <property type="molecule type" value="Genomic_DNA"/>
</dbReference>
<comment type="similarity">
    <text evidence="1">Belongs to the short-chain dehydrogenases/reductases (SDR) family.</text>
</comment>
<evidence type="ECO:0000256" key="3">
    <source>
        <dbReference type="SAM" id="MobiDB-lite"/>
    </source>
</evidence>
<protein>
    <recommendedName>
        <fullName evidence="6">Oxidoreductase</fullName>
    </recommendedName>
</protein>
<dbReference type="PANTHER" id="PTHR43477">
    <property type="entry name" value="DIHYDROANTICAPSIN 7-DEHYDROGENASE"/>
    <property type="match status" value="1"/>
</dbReference>